<dbReference type="GO" id="GO:0043161">
    <property type="term" value="P:proteasome-mediated ubiquitin-dependent protein catabolic process"/>
    <property type="evidence" value="ECO:0007669"/>
    <property type="project" value="TreeGrafter"/>
</dbReference>
<evidence type="ECO:0000259" key="5">
    <source>
        <dbReference type="PROSITE" id="PS50237"/>
    </source>
</evidence>
<dbReference type="Gene3D" id="3.90.1750.10">
    <property type="entry name" value="Hect, E3 ligase catalytic domains"/>
    <property type="match status" value="2"/>
</dbReference>
<dbReference type="Proteomes" id="UP001178507">
    <property type="component" value="Unassembled WGS sequence"/>
</dbReference>
<organism evidence="6 7">
    <name type="scientific">Effrenium voratum</name>
    <dbReference type="NCBI Taxonomy" id="2562239"/>
    <lineage>
        <taxon>Eukaryota</taxon>
        <taxon>Sar</taxon>
        <taxon>Alveolata</taxon>
        <taxon>Dinophyceae</taxon>
        <taxon>Suessiales</taxon>
        <taxon>Symbiodiniaceae</taxon>
        <taxon>Effrenium</taxon>
    </lineage>
</organism>
<gene>
    <name evidence="6" type="ORF">EVOR1521_LOCUS5723</name>
</gene>
<dbReference type="InterPro" id="IPR036770">
    <property type="entry name" value="Ankyrin_rpt-contain_sf"/>
</dbReference>
<feature type="compositionally biased region" description="Polar residues" evidence="4">
    <location>
        <begin position="756"/>
        <end position="766"/>
    </location>
</feature>
<dbReference type="CDD" id="cd04508">
    <property type="entry name" value="Tudor_SF"/>
    <property type="match status" value="1"/>
</dbReference>
<dbReference type="InterPro" id="IPR035983">
    <property type="entry name" value="Hect_E3_ubiquitin_ligase"/>
</dbReference>
<dbReference type="PANTHER" id="PTHR45670">
    <property type="entry name" value="E3 UBIQUITIN-PROTEIN LIGASE TRIP12"/>
    <property type="match status" value="1"/>
</dbReference>
<feature type="compositionally biased region" description="Low complexity" evidence="4">
    <location>
        <begin position="767"/>
        <end position="780"/>
    </location>
</feature>
<keyword evidence="2 3" id="KW-0833">Ubl conjugation pathway</keyword>
<keyword evidence="1" id="KW-0808">Transferase</keyword>
<comment type="caution">
    <text evidence="3">Lacks conserved residue(s) required for the propagation of feature annotation.</text>
</comment>
<dbReference type="EMBL" id="CAUJNA010000415">
    <property type="protein sequence ID" value="CAJ1376740.1"/>
    <property type="molecule type" value="Genomic_DNA"/>
</dbReference>
<evidence type="ECO:0000256" key="4">
    <source>
        <dbReference type="SAM" id="MobiDB-lite"/>
    </source>
</evidence>
<dbReference type="SUPFAM" id="SSF48403">
    <property type="entry name" value="Ankyrin repeat"/>
    <property type="match status" value="1"/>
</dbReference>
<name>A0AA36MQS0_9DINO</name>
<dbReference type="InterPro" id="IPR000569">
    <property type="entry name" value="HECT_dom"/>
</dbReference>
<dbReference type="Gene3D" id="2.30.30.140">
    <property type="match status" value="1"/>
</dbReference>
<feature type="region of interest" description="Disordered" evidence="4">
    <location>
        <begin position="1285"/>
        <end position="1305"/>
    </location>
</feature>
<feature type="region of interest" description="Disordered" evidence="4">
    <location>
        <begin position="1381"/>
        <end position="1420"/>
    </location>
</feature>
<feature type="domain" description="HECT" evidence="5">
    <location>
        <begin position="1946"/>
        <end position="2218"/>
    </location>
</feature>
<dbReference type="PANTHER" id="PTHR45670:SF1">
    <property type="entry name" value="E3 UBIQUITIN-PROTEIN LIGASE HECTD1"/>
    <property type="match status" value="1"/>
</dbReference>
<evidence type="ECO:0000256" key="3">
    <source>
        <dbReference type="PROSITE-ProRule" id="PRU00104"/>
    </source>
</evidence>
<evidence type="ECO:0000256" key="2">
    <source>
        <dbReference type="ARBA" id="ARBA00022786"/>
    </source>
</evidence>
<dbReference type="Pfam" id="PF00632">
    <property type="entry name" value="HECT"/>
    <property type="match status" value="1"/>
</dbReference>
<feature type="region of interest" description="Disordered" evidence="4">
    <location>
        <begin position="1545"/>
        <end position="1566"/>
    </location>
</feature>
<feature type="compositionally biased region" description="Acidic residues" evidence="4">
    <location>
        <begin position="1383"/>
        <end position="1410"/>
    </location>
</feature>
<feature type="region of interest" description="Disordered" evidence="4">
    <location>
        <begin position="1323"/>
        <end position="1344"/>
    </location>
</feature>
<evidence type="ECO:0000313" key="7">
    <source>
        <dbReference type="Proteomes" id="UP001178507"/>
    </source>
</evidence>
<dbReference type="GO" id="GO:0000209">
    <property type="term" value="P:protein polyubiquitination"/>
    <property type="evidence" value="ECO:0007669"/>
    <property type="project" value="TreeGrafter"/>
</dbReference>
<comment type="caution">
    <text evidence="6">The sequence shown here is derived from an EMBL/GenBank/DDBJ whole genome shotgun (WGS) entry which is preliminary data.</text>
</comment>
<accession>A0AA36MQS0</accession>
<feature type="region of interest" description="Disordered" evidence="4">
    <location>
        <begin position="1724"/>
        <end position="1764"/>
    </location>
</feature>
<feature type="region of interest" description="Disordered" evidence="4">
    <location>
        <begin position="1603"/>
        <end position="1634"/>
    </location>
</feature>
<evidence type="ECO:0000313" key="6">
    <source>
        <dbReference type="EMBL" id="CAJ1376740.1"/>
    </source>
</evidence>
<evidence type="ECO:0000256" key="1">
    <source>
        <dbReference type="ARBA" id="ARBA00022679"/>
    </source>
</evidence>
<dbReference type="Gene3D" id="1.25.40.20">
    <property type="entry name" value="Ankyrin repeat-containing domain"/>
    <property type="match status" value="1"/>
</dbReference>
<keyword evidence="7" id="KW-1185">Reference proteome</keyword>
<feature type="region of interest" description="Disordered" evidence="4">
    <location>
        <begin position="745"/>
        <end position="780"/>
    </location>
</feature>
<dbReference type="InterPro" id="IPR045322">
    <property type="entry name" value="HECTD1/TRIP12-like"/>
</dbReference>
<dbReference type="SUPFAM" id="SSF56204">
    <property type="entry name" value="Hect, E3 ligase catalytic domain"/>
    <property type="match status" value="1"/>
</dbReference>
<dbReference type="Pfam" id="PF18359">
    <property type="entry name" value="Tudor_5"/>
    <property type="match status" value="1"/>
</dbReference>
<proteinExistence type="predicted"/>
<sequence length="2218" mass="240462">MAVPSTASSPPHDSSQIRPILLNERLKVKSYDGGSQRGRAQYDVRHVLTPLADPFHSSNSGTKFNLVLESSEDFTVTHVFVSGPGSRCSEPIRSGLIFISDSLPSVEESRRYDGLGEEELQEAVKAFASGAGSADPNLPGPCAYFKTDATSREVEVELPKWVQGRYAMVKFLDTHGRQDHIEVAMLALVGLPGQRASEQVPLGPWMRRSVRQPKVHPNCLKSMFSSGGWVCDGRDVPGGCRSGMTDFHQSSVFTITFRCPSTGFDLCEACAFDANLGQVTQETVRADIEALRDPSKCRLACSRLRNLLRRNWLASLPALIDGGLFDVLAEALQSPSWPAKPDVEIGEDPAEPLAVGTRVEARYQLSSGRITSRYYAGRIVGRNEDGSYQVDYDDGDKWYNVPQDAVIRRSATAADAQQESKKGPQQALRSTVLELAQRLFSRCAGLAAGDQVLARRPGSDRWEEGKILALPSPFANVPEPGIGNGEAVAEGFGYYVCWRDGRQMVWVRPSDVFKAATGTRNAMTATIGLFTEVAQGEACDQSAIARHLQRGADLAAADGSGYPVLLLAVRAGAPVEVVEQLIDTGACVETSGPLGMTPLEQARADAQRGKETAVKLEALLSRTSPALSVSPQEQLRTLRTSFGRRILGPILTSYSASAIPVELLEVLQFLLQSLDFQVLVDCLTPSLLRALSRLLQHTIGGADGLKTALLGCRICRALVSHDEASLARFVHCHGVLRWANWLASRKPTGPPPPPRSGNSMSSLFSGHQQQQHQQLQQRAAGEELSSEASLLALELAEAEEWSPDASLAETIAAVGRADARGTPDSTLEALQRLRHYLEMDGDIPSGLLGLDLLRATNMCTAYAFEKLDLAGHLLSFLRCGEPEDRRSINVNSWECLTKALSSVPGGMKQLIRTLHAIIEIGEKFPVWHQKRERGLRALTDPVNLKVRHVHSSPKQFSVPVEPIAPISELRRYLLRVTPVVAEGFLSYCHSIVGANILERTNSSADWEKATVTAFEVLIGEIPLPIHTIQRPGKDAQKVLLAMREHQLLTAPNTANELCVHLARLQVAAGSTMYHAVVKAMRSSIQDFLSSDMEESLTLSPEVETLRDAAMVAAKSLPDACEILDAELARVAAAADAPKSGNATASDNTVHPHMRAHTVSLVASDEIPFDVFWPMVRDDILGAVREVCPRGHHSSESAIQAGVQQNGMGPLATRLTLEEAEMLAARVGHVVQSAVSVDQAAAQEIKADRDKKEGDHVAVGARVQFQPRGDNWVPGVVVGHGLVPPGAVPSAPSGGTRGQASTPGRPCDVIDDQGVLWERVPAARVHAQAPHHQERSQSLTLSRRDAPLELSPAGRLTAELSSRREGLFAELMRLRDRLRFRREEEDEPEVPEGQEQEDDEEEEDEDEEESEQPPGSMNGGGLASVMAAVAAAESSQASPRGAAAAAMAALTGAISSRPPSESGSASPPATFGFAGFSNAVAALSGPRPPSPPFELRQRHDEELRVLERFRSLEHILPEDMLSGPMSGIQLRRGNGDGVLEIRRIFDGEGGGRGGRSRNGAPKPPPLRAELPAFVRAADMTSPSVSLDHPVADRLGAADLEQAEAVEEDLQPSSPIPSTGSRKTSKTGASSGLKGRLQPQLALRLCMMPASESSDAQAEVPAPSRELPETWNLMKAIHHLQDHPRQASPGFSQAIVENWSLGYKFVWTGANDFASIVREAQNTNMEVDEEMSPALSSSKNPPGEERPPMGSPPVTPARKKRRTGHPANMSRELYQAEVLANECLAADNPSVANAVELLRLLQANCHELAEDALLWTSAKLDKKLQVQLEDALSVVSATLPPWTTTLPRLCPFLLSLEARKKLLKYTAFGPSFAIHWVQEHKVGSLMQRRATVQTELNSQADPRKIQELSQELSNLEEHVVRSSNWLGTLQSTLVKVSKGDLLLRQSEVAMDLLSGSGHLLEVQFDGETGFGSAVTQSFYVEVSMALQDRELNRQIPLWVEDDGSSCTPYLLSRRGLLIRPVAEGPLREAACQRFRFLGRLMGHALRDGFIAPLPLTEDFFALVLGQRLGVKNLPEPGAGLAGELLGALAKFAEHLAVGRKHGKGDLWRQEQANLPDFTSRYLATDAGAAGIESKVEVTESSEQQLSLDDYLKLLGVSFLETGLSGASLCPGGENVPVTLDNLEEFLEQAATFWFDTGVRAQVDAFRAGLNEILPVWSLRV</sequence>
<dbReference type="GO" id="GO:0061630">
    <property type="term" value="F:ubiquitin protein ligase activity"/>
    <property type="evidence" value="ECO:0007669"/>
    <property type="project" value="InterPro"/>
</dbReference>
<protein>
    <recommendedName>
        <fullName evidence="5">HECT domain-containing protein</fullName>
    </recommendedName>
</protein>
<dbReference type="PROSITE" id="PS50237">
    <property type="entry name" value="HECT"/>
    <property type="match status" value="1"/>
</dbReference>
<dbReference type="InterPro" id="IPR041291">
    <property type="entry name" value="TUDOR_5"/>
</dbReference>
<feature type="compositionally biased region" description="Polar residues" evidence="4">
    <location>
        <begin position="1609"/>
        <end position="1628"/>
    </location>
</feature>
<dbReference type="Gene3D" id="3.30.2160.10">
    <property type="entry name" value="Hect, E3 ligase catalytic domain"/>
    <property type="match status" value="1"/>
</dbReference>
<reference evidence="6" key="1">
    <citation type="submission" date="2023-08" db="EMBL/GenBank/DDBJ databases">
        <authorList>
            <person name="Chen Y."/>
            <person name="Shah S."/>
            <person name="Dougan E. K."/>
            <person name="Thang M."/>
            <person name="Chan C."/>
        </authorList>
    </citation>
    <scope>NUCLEOTIDE SEQUENCE</scope>
</reference>